<dbReference type="EMBL" id="OOIL02001645">
    <property type="protein sequence ID" value="VFQ77206.1"/>
    <property type="molecule type" value="Genomic_DNA"/>
</dbReference>
<sequence>MIPPPPSLKSSTITLSALDQNHAPPAMEQLIGDVSHTQIHNWMEPSLGFASLETVVALQPVFEDSSVLAIKKVSRAHIGDA</sequence>
<protein>
    <submittedName>
        <fullName evidence="1">Uncharacterized protein</fullName>
    </submittedName>
</protein>
<gene>
    <name evidence="1" type="ORF">CCAM_LOCUS18982</name>
</gene>
<accession>A0A484LMQ2</accession>
<dbReference type="Proteomes" id="UP000595140">
    <property type="component" value="Unassembled WGS sequence"/>
</dbReference>
<evidence type="ECO:0000313" key="2">
    <source>
        <dbReference type="Proteomes" id="UP000595140"/>
    </source>
</evidence>
<dbReference type="AlphaFoldDB" id="A0A484LMQ2"/>
<organism evidence="1 2">
    <name type="scientific">Cuscuta campestris</name>
    <dbReference type="NCBI Taxonomy" id="132261"/>
    <lineage>
        <taxon>Eukaryota</taxon>
        <taxon>Viridiplantae</taxon>
        <taxon>Streptophyta</taxon>
        <taxon>Embryophyta</taxon>
        <taxon>Tracheophyta</taxon>
        <taxon>Spermatophyta</taxon>
        <taxon>Magnoliopsida</taxon>
        <taxon>eudicotyledons</taxon>
        <taxon>Gunneridae</taxon>
        <taxon>Pentapetalae</taxon>
        <taxon>asterids</taxon>
        <taxon>lamiids</taxon>
        <taxon>Solanales</taxon>
        <taxon>Convolvulaceae</taxon>
        <taxon>Cuscuteae</taxon>
        <taxon>Cuscuta</taxon>
        <taxon>Cuscuta subgen. Grammica</taxon>
        <taxon>Cuscuta sect. Cleistogrammica</taxon>
    </lineage>
</organism>
<name>A0A484LMQ2_9ASTE</name>
<evidence type="ECO:0000313" key="1">
    <source>
        <dbReference type="EMBL" id="VFQ77206.1"/>
    </source>
</evidence>
<proteinExistence type="predicted"/>
<reference evidence="1 2" key="1">
    <citation type="submission" date="2018-04" db="EMBL/GenBank/DDBJ databases">
        <authorList>
            <person name="Vogel A."/>
        </authorList>
    </citation>
    <scope>NUCLEOTIDE SEQUENCE [LARGE SCALE GENOMIC DNA]</scope>
</reference>
<keyword evidence="2" id="KW-1185">Reference proteome</keyword>